<dbReference type="EMBL" id="ADVG01000003">
    <property type="protein sequence ID" value="EFH84845.1"/>
    <property type="molecule type" value="Genomic_DNA"/>
</dbReference>
<comment type="caution">
    <text evidence="1">The sequence shown here is derived from an EMBL/GenBank/DDBJ whole genome shotgun (WGS) entry which is preliminary data.</text>
</comment>
<dbReference type="InParanoid" id="D6TXB2"/>
<evidence type="ECO:0000313" key="1">
    <source>
        <dbReference type="EMBL" id="EFH84845.1"/>
    </source>
</evidence>
<dbReference type="AlphaFoldDB" id="D6TXB2"/>
<proteinExistence type="predicted"/>
<reference evidence="1 2" key="1">
    <citation type="journal article" date="2011" name="Stand. Genomic Sci.">
        <title>Non-contiguous finished genome sequence and contextual data of the filamentous soil bacterium Ktedonobacter racemifer type strain (SOSP1-21).</title>
        <authorList>
            <person name="Chang Y.J."/>
            <person name="Land M."/>
            <person name="Hauser L."/>
            <person name="Chertkov O."/>
            <person name="Del Rio T.G."/>
            <person name="Nolan M."/>
            <person name="Copeland A."/>
            <person name="Tice H."/>
            <person name="Cheng J.F."/>
            <person name="Lucas S."/>
            <person name="Han C."/>
            <person name="Goodwin L."/>
            <person name="Pitluck S."/>
            <person name="Ivanova N."/>
            <person name="Ovchinikova G."/>
            <person name="Pati A."/>
            <person name="Chen A."/>
            <person name="Palaniappan K."/>
            <person name="Mavromatis K."/>
            <person name="Liolios K."/>
            <person name="Brettin T."/>
            <person name="Fiebig A."/>
            <person name="Rohde M."/>
            <person name="Abt B."/>
            <person name="Goker M."/>
            <person name="Detter J.C."/>
            <person name="Woyke T."/>
            <person name="Bristow J."/>
            <person name="Eisen J.A."/>
            <person name="Markowitz V."/>
            <person name="Hugenholtz P."/>
            <person name="Kyrpides N.C."/>
            <person name="Klenk H.P."/>
            <person name="Lapidus A."/>
        </authorList>
    </citation>
    <scope>NUCLEOTIDE SEQUENCE [LARGE SCALE GENOMIC DNA]</scope>
    <source>
        <strain evidence="2">DSM 44963</strain>
    </source>
</reference>
<name>D6TXB2_KTERA</name>
<dbReference type="STRING" id="485913.Krac_5959"/>
<dbReference type="RefSeq" id="WP_007916645.1">
    <property type="nucleotide sequence ID" value="NZ_ADVG01000003.1"/>
</dbReference>
<dbReference type="Proteomes" id="UP000004508">
    <property type="component" value="Unassembled WGS sequence"/>
</dbReference>
<protein>
    <submittedName>
        <fullName evidence="1">Uncharacterized protein</fullName>
    </submittedName>
</protein>
<organism evidence="1 2">
    <name type="scientific">Ktedonobacter racemifer DSM 44963</name>
    <dbReference type="NCBI Taxonomy" id="485913"/>
    <lineage>
        <taxon>Bacteria</taxon>
        <taxon>Bacillati</taxon>
        <taxon>Chloroflexota</taxon>
        <taxon>Ktedonobacteria</taxon>
        <taxon>Ktedonobacterales</taxon>
        <taxon>Ktedonobacteraceae</taxon>
        <taxon>Ktedonobacter</taxon>
    </lineage>
</organism>
<keyword evidence="2" id="KW-1185">Reference proteome</keyword>
<evidence type="ECO:0000313" key="2">
    <source>
        <dbReference type="Proteomes" id="UP000004508"/>
    </source>
</evidence>
<accession>D6TXB2</accession>
<sequence>MTHHAHTSWSFPGIPHTGYSPDCAADTRSLNLVLRAHGPLLLPRISPFPVHRVWWTVFGPLASLEVPPGHPAARQKQLSPREWQSLLLVTGVVSHASGHLSYAAL</sequence>
<gene>
    <name evidence="1" type="ORF">Krac_5959</name>
</gene>